<evidence type="ECO:0000313" key="2">
    <source>
        <dbReference type="Proteomes" id="UP000182192"/>
    </source>
</evidence>
<dbReference type="AlphaFoldDB" id="A0A1I1QI44"/>
<gene>
    <name evidence="1" type="ORF">SAMN02910406_03342</name>
</gene>
<sequence>MQKEGYVRCSDEGDLTYVLAFSADPNCNWVTISSELYGDGNPEAETDTARIAKMLKTVCINTIVIDSDCAIMHMYDQKGKPVDVIAIGRAEDYLGNTALNPKKELWESLLGNGTTWETFRKIQQDCYVSAEDGLTKIAPCLCMDENLITFALSELHDYSDTTVTLNFKKTAAHTETKLTMKKGFESVYGELLNQNGFTLLKSKHPYFVRVIDNLMIQSISFAKEKSMDSAHDGFTICVGVNLTSTPMTDFDQTPMTLDNQASMIPMVSFLQSCKLYLNGYADITEKASYFYLKGDSASLKDAFLESKKNLMPFVLEILDQYRTPESLITLHQSLVPYYRDAVILSNNVDAFLSKREAEFPKQFEELISVMGGNPMMKPLLERKKKEALDAFQNEKQWFSDRKPDGKAYHEYMKNANEIKDVNLKTLKKLGLILQ</sequence>
<dbReference type="EMBL" id="FOKQ01000044">
    <property type="protein sequence ID" value="SFD18913.1"/>
    <property type="molecule type" value="Genomic_DNA"/>
</dbReference>
<dbReference type="OrthoDB" id="1815687at2"/>
<proteinExistence type="predicted"/>
<accession>A0A1I1QI44</accession>
<name>A0A1I1QI44_RUMAL</name>
<protein>
    <submittedName>
        <fullName evidence="1">Uncharacterized protein</fullName>
    </submittedName>
</protein>
<dbReference type="RefSeq" id="WP_074963125.1">
    <property type="nucleotide sequence ID" value="NZ_FOKQ01000044.1"/>
</dbReference>
<reference evidence="1 2" key="1">
    <citation type="submission" date="2016-10" db="EMBL/GenBank/DDBJ databases">
        <authorList>
            <person name="de Groot N.N."/>
        </authorList>
    </citation>
    <scope>NUCLEOTIDE SEQUENCE [LARGE SCALE GENOMIC DNA]</scope>
    <source>
        <strain evidence="1 2">AR67</strain>
    </source>
</reference>
<dbReference type="Proteomes" id="UP000182192">
    <property type="component" value="Unassembled WGS sequence"/>
</dbReference>
<evidence type="ECO:0000313" key="1">
    <source>
        <dbReference type="EMBL" id="SFD18913.1"/>
    </source>
</evidence>
<organism evidence="1 2">
    <name type="scientific">Ruminococcus albus</name>
    <dbReference type="NCBI Taxonomy" id="1264"/>
    <lineage>
        <taxon>Bacteria</taxon>
        <taxon>Bacillati</taxon>
        <taxon>Bacillota</taxon>
        <taxon>Clostridia</taxon>
        <taxon>Eubacteriales</taxon>
        <taxon>Oscillospiraceae</taxon>
        <taxon>Ruminococcus</taxon>
    </lineage>
</organism>